<dbReference type="GO" id="GO:0008198">
    <property type="term" value="F:ferrous iron binding"/>
    <property type="evidence" value="ECO:0007669"/>
    <property type="project" value="TreeGrafter"/>
</dbReference>
<dbReference type="AlphaFoldDB" id="A0AAE0BZ50"/>
<dbReference type="PANTHER" id="PTHR16557:SF2">
    <property type="entry name" value="NUCLEIC ACID DIOXYGENASE ALKBH1"/>
    <property type="match status" value="1"/>
</dbReference>
<comment type="cofactor">
    <cofactor evidence="6">
        <name>Fe(2+)</name>
        <dbReference type="ChEBI" id="CHEBI:29033"/>
    </cofactor>
    <text evidence="6">Binds 1 Fe(2+) ion per subunit.</text>
</comment>
<keyword evidence="2 6" id="KW-0479">Metal-binding</keyword>
<keyword evidence="5 6" id="KW-0408">Iron</keyword>
<dbReference type="Gene3D" id="2.60.120.590">
    <property type="entry name" value="Alpha-ketoglutarate-dependent dioxygenase AlkB-like"/>
    <property type="match status" value="1"/>
</dbReference>
<evidence type="ECO:0000256" key="5">
    <source>
        <dbReference type="ARBA" id="ARBA00023004"/>
    </source>
</evidence>
<dbReference type="GO" id="GO:0035516">
    <property type="term" value="F:broad specificity oxidative DNA demethylase activity"/>
    <property type="evidence" value="ECO:0007669"/>
    <property type="project" value="TreeGrafter"/>
</dbReference>
<dbReference type="GO" id="GO:0005737">
    <property type="term" value="C:cytoplasm"/>
    <property type="evidence" value="ECO:0007669"/>
    <property type="project" value="TreeGrafter"/>
</dbReference>
<dbReference type="GO" id="GO:0035513">
    <property type="term" value="P:oxidative RNA demethylation"/>
    <property type="evidence" value="ECO:0007669"/>
    <property type="project" value="TreeGrafter"/>
</dbReference>
<evidence type="ECO:0000313" key="9">
    <source>
        <dbReference type="Proteomes" id="UP001190700"/>
    </source>
</evidence>
<proteinExistence type="inferred from homology"/>
<keyword evidence="3" id="KW-0223">Dioxygenase</keyword>
<evidence type="ECO:0000256" key="2">
    <source>
        <dbReference type="ARBA" id="ARBA00022723"/>
    </source>
</evidence>
<sequence>MQSKAVLVCKMLSKLEAVLVWGRKMQSKAVPVCVVLLRGWLTLDQQIEFVANIRELGMGNGGFYTPSYGDGARLSLQMMCLGKHWDPRSGKYEEVRTQYDGAAPPPMPLLFLQTAQAALGAAREADQQAGKGSMPDMRPEICLVNFYPPSGKLGMHQDKSESARSLQRGAPVLSLSIGDSADFHYSMDSREDMRARVVLESGDLLVFGGPARLLYHGVPTIHPKTAPPALVTRTGLRPGRLNLTFREFKD</sequence>
<dbReference type="EMBL" id="LGRX02031897">
    <property type="protein sequence ID" value="KAK3244407.1"/>
    <property type="molecule type" value="Genomic_DNA"/>
</dbReference>
<dbReference type="InterPro" id="IPR004574">
    <property type="entry name" value="Alkb"/>
</dbReference>
<gene>
    <name evidence="8" type="ORF">CYMTET_45977</name>
</gene>
<protein>
    <recommendedName>
        <fullName evidence="7">Fe2OG dioxygenase domain-containing protein</fullName>
    </recommendedName>
</protein>
<dbReference type="InterPro" id="IPR037151">
    <property type="entry name" value="AlkB-like_sf"/>
</dbReference>
<dbReference type="PANTHER" id="PTHR16557">
    <property type="entry name" value="ALKYLATED DNA REPAIR PROTEIN ALKB-RELATED"/>
    <property type="match status" value="1"/>
</dbReference>
<feature type="binding site" evidence="6">
    <location>
        <position position="216"/>
    </location>
    <ligand>
        <name>Fe cation</name>
        <dbReference type="ChEBI" id="CHEBI:24875"/>
        <note>catalytic</note>
    </ligand>
</feature>
<feature type="binding site" evidence="6">
    <location>
        <position position="156"/>
    </location>
    <ligand>
        <name>Fe cation</name>
        <dbReference type="ChEBI" id="CHEBI:24875"/>
        <note>catalytic</note>
    </ligand>
</feature>
<evidence type="ECO:0000256" key="1">
    <source>
        <dbReference type="ARBA" id="ARBA00007879"/>
    </source>
</evidence>
<dbReference type="Proteomes" id="UP001190700">
    <property type="component" value="Unassembled WGS sequence"/>
</dbReference>
<evidence type="ECO:0000256" key="4">
    <source>
        <dbReference type="ARBA" id="ARBA00023002"/>
    </source>
</evidence>
<keyword evidence="4" id="KW-0560">Oxidoreductase</keyword>
<dbReference type="PROSITE" id="PS51471">
    <property type="entry name" value="FE2OG_OXY"/>
    <property type="match status" value="1"/>
</dbReference>
<feature type="domain" description="Fe2OG dioxygenase" evidence="7">
    <location>
        <begin position="138"/>
        <end position="249"/>
    </location>
</feature>
<dbReference type="SUPFAM" id="SSF51197">
    <property type="entry name" value="Clavaminate synthase-like"/>
    <property type="match status" value="1"/>
</dbReference>
<dbReference type="InterPro" id="IPR005123">
    <property type="entry name" value="Oxoglu/Fe-dep_dioxygenase_dom"/>
</dbReference>
<dbReference type="Pfam" id="PF13532">
    <property type="entry name" value="2OG-FeII_Oxy_2"/>
    <property type="match status" value="1"/>
</dbReference>
<evidence type="ECO:0000256" key="6">
    <source>
        <dbReference type="PIRSR" id="PIRSR604574-2"/>
    </source>
</evidence>
<name>A0AAE0BZ50_9CHLO</name>
<accession>A0AAE0BZ50</accession>
<comment type="similarity">
    <text evidence="1">Belongs to the alkB family.</text>
</comment>
<feature type="binding site" evidence="6">
    <location>
        <position position="158"/>
    </location>
    <ligand>
        <name>Fe cation</name>
        <dbReference type="ChEBI" id="CHEBI:24875"/>
        <note>catalytic</note>
    </ligand>
</feature>
<comment type="caution">
    <text evidence="8">The sequence shown here is derived from an EMBL/GenBank/DDBJ whole genome shotgun (WGS) entry which is preliminary data.</text>
</comment>
<keyword evidence="9" id="KW-1185">Reference proteome</keyword>
<dbReference type="GO" id="GO:0035515">
    <property type="term" value="F:oxidative RNA demethylase activity"/>
    <property type="evidence" value="ECO:0007669"/>
    <property type="project" value="TreeGrafter"/>
</dbReference>
<dbReference type="InterPro" id="IPR027450">
    <property type="entry name" value="AlkB-like"/>
</dbReference>
<reference evidence="8 9" key="1">
    <citation type="journal article" date="2015" name="Genome Biol. Evol.">
        <title>Comparative Genomics of a Bacterivorous Green Alga Reveals Evolutionary Causalities and Consequences of Phago-Mixotrophic Mode of Nutrition.</title>
        <authorList>
            <person name="Burns J.A."/>
            <person name="Paasch A."/>
            <person name="Narechania A."/>
            <person name="Kim E."/>
        </authorList>
    </citation>
    <scope>NUCLEOTIDE SEQUENCE [LARGE SCALE GENOMIC DNA]</scope>
    <source>
        <strain evidence="8 9">PLY_AMNH</strain>
    </source>
</reference>
<evidence type="ECO:0000259" key="7">
    <source>
        <dbReference type="PROSITE" id="PS51471"/>
    </source>
</evidence>
<evidence type="ECO:0000256" key="3">
    <source>
        <dbReference type="ARBA" id="ARBA00022964"/>
    </source>
</evidence>
<organism evidence="8 9">
    <name type="scientific">Cymbomonas tetramitiformis</name>
    <dbReference type="NCBI Taxonomy" id="36881"/>
    <lineage>
        <taxon>Eukaryota</taxon>
        <taxon>Viridiplantae</taxon>
        <taxon>Chlorophyta</taxon>
        <taxon>Pyramimonadophyceae</taxon>
        <taxon>Pyramimonadales</taxon>
        <taxon>Pyramimonadaceae</taxon>
        <taxon>Cymbomonas</taxon>
    </lineage>
</organism>
<evidence type="ECO:0000313" key="8">
    <source>
        <dbReference type="EMBL" id="KAK3244407.1"/>
    </source>
</evidence>